<name>A0A485NQI3_LYNPA</name>
<evidence type="ECO:0000256" key="2">
    <source>
        <dbReference type="ARBA" id="ARBA00022729"/>
    </source>
</evidence>
<dbReference type="InterPro" id="IPR028137">
    <property type="entry name" value="Syncollin"/>
</dbReference>
<sequence length="134" mass="14580">MSPLCALLVALALVAVPGIRAACPLPADLKRPDGTRTCAKLYDKSDPYYENCCGGAELSVEPGTDLPFLPADWNNAVSSLVVAPRCEITVWSLRGKAGKTRKFSTGAYPRLEEFRKGIFGDWSNTIASLYCRCY</sequence>
<dbReference type="FunFam" id="2.60.20.10:FF:000014">
    <property type="entry name" value="Syncollin"/>
    <property type="match status" value="1"/>
</dbReference>
<evidence type="ECO:0000256" key="8">
    <source>
        <dbReference type="ARBA" id="ARBA00060468"/>
    </source>
</evidence>
<keyword evidence="4" id="KW-1015">Disulfide bond</keyword>
<evidence type="ECO:0000256" key="4">
    <source>
        <dbReference type="ARBA" id="ARBA00023157"/>
    </source>
</evidence>
<organism evidence="11 12">
    <name type="scientific">Lynx pardinus</name>
    <name type="common">Iberian lynx</name>
    <name type="synonym">Felis pardina</name>
    <dbReference type="NCBI Taxonomy" id="191816"/>
    <lineage>
        <taxon>Eukaryota</taxon>
        <taxon>Metazoa</taxon>
        <taxon>Chordata</taxon>
        <taxon>Craniata</taxon>
        <taxon>Vertebrata</taxon>
        <taxon>Euteleostomi</taxon>
        <taxon>Mammalia</taxon>
        <taxon>Eutheria</taxon>
        <taxon>Laurasiatheria</taxon>
        <taxon>Carnivora</taxon>
        <taxon>Feliformia</taxon>
        <taxon>Felidae</taxon>
        <taxon>Felinae</taxon>
        <taxon>Lynx</taxon>
    </lineage>
</organism>
<dbReference type="PANTHER" id="PTHR17503:SF0">
    <property type="entry name" value="SYNCOLLIN"/>
    <property type="match status" value="1"/>
</dbReference>
<evidence type="ECO:0000256" key="3">
    <source>
        <dbReference type="ARBA" id="ARBA00023136"/>
    </source>
</evidence>
<dbReference type="EMBL" id="CAAGRJ010019710">
    <property type="protein sequence ID" value="VFV34448.1"/>
    <property type="molecule type" value="Genomic_DNA"/>
</dbReference>
<protein>
    <recommendedName>
        <fullName evidence="9">Syncollin</fullName>
    </recommendedName>
</protein>
<evidence type="ECO:0000313" key="12">
    <source>
        <dbReference type="Proteomes" id="UP000386466"/>
    </source>
</evidence>
<gene>
    <name evidence="11" type="ORF">LYPA_23C016708</name>
</gene>
<keyword evidence="5" id="KW-0968">Cytoplasmic vesicle</keyword>
<dbReference type="Gene3D" id="2.60.20.10">
    <property type="entry name" value="Crystallins"/>
    <property type="match status" value="1"/>
</dbReference>
<keyword evidence="2 10" id="KW-0732">Signal</keyword>
<evidence type="ECO:0000256" key="1">
    <source>
        <dbReference type="ARBA" id="ARBA00022483"/>
    </source>
</evidence>
<evidence type="ECO:0000256" key="5">
    <source>
        <dbReference type="ARBA" id="ARBA00023329"/>
    </source>
</evidence>
<keyword evidence="3" id="KW-0472">Membrane</keyword>
<evidence type="ECO:0000256" key="6">
    <source>
        <dbReference type="ARBA" id="ARBA00037795"/>
    </source>
</evidence>
<evidence type="ECO:0000256" key="10">
    <source>
        <dbReference type="SAM" id="SignalP"/>
    </source>
</evidence>
<accession>A0A485NQI3</accession>
<evidence type="ECO:0000313" key="11">
    <source>
        <dbReference type="EMBL" id="VFV34448.1"/>
    </source>
</evidence>
<keyword evidence="1" id="KW-0268">Exocytosis</keyword>
<dbReference type="AlphaFoldDB" id="A0A485NQI3"/>
<evidence type="ECO:0000256" key="9">
    <source>
        <dbReference type="ARBA" id="ARBA00074712"/>
    </source>
</evidence>
<keyword evidence="12" id="KW-1185">Reference proteome</keyword>
<dbReference type="GO" id="GO:0042589">
    <property type="term" value="C:zymogen granule membrane"/>
    <property type="evidence" value="ECO:0007669"/>
    <property type="project" value="UniProtKB-SubCell"/>
</dbReference>
<dbReference type="Pfam" id="PF15138">
    <property type="entry name" value="Syncollin"/>
    <property type="match status" value="1"/>
</dbReference>
<feature type="chain" id="PRO_5019783421" description="Syncollin" evidence="10">
    <location>
        <begin position="22"/>
        <end position="134"/>
    </location>
</feature>
<feature type="signal peptide" evidence="10">
    <location>
        <begin position="1"/>
        <end position="21"/>
    </location>
</feature>
<evidence type="ECO:0000256" key="7">
    <source>
        <dbReference type="ARBA" id="ARBA00057037"/>
    </source>
</evidence>
<comment type="subcellular location">
    <subcellularLocation>
        <location evidence="6">Zymogen granule lumen</location>
    </subcellularLocation>
    <subcellularLocation>
        <location evidence="8">Zymogen granule membrane</location>
        <topology evidence="8">Peripheral membrane protein</topology>
        <orientation evidence="8">Lumenal side</orientation>
    </subcellularLocation>
</comment>
<proteinExistence type="predicted"/>
<reference evidence="11 12" key="1">
    <citation type="submission" date="2019-01" db="EMBL/GenBank/DDBJ databases">
        <authorList>
            <person name="Alioto T."/>
            <person name="Alioto T."/>
        </authorList>
    </citation>
    <scope>NUCLEOTIDE SEQUENCE [LARGE SCALE GENOMIC DNA]</scope>
</reference>
<dbReference type="PANTHER" id="PTHR17503">
    <property type="entry name" value="SYNCOLLIN"/>
    <property type="match status" value="1"/>
</dbReference>
<comment type="function">
    <text evidence="7">Functions in exocytosis in pancreatic acinar cells regulating the fusion of zymogen granules with each other. May have a pore-forming activity on membranes and regulate exocytosis in other exocrine tissues.</text>
</comment>
<dbReference type="Proteomes" id="UP000386466">
    <property type="component" value="Unassembled WGS sequence"/>
</dbReference>
<dbReference type="GO" id="GO:0006887">
    <property type="term" value="P:exocytosis"/>
    <property type="evidence" value="ECO:0007669"/>
    <property type="project" value="UniProtKB-KW"/>
</dbReference>